<comment type="caution">
    <text evidence="1">The sequence shown here is derived from an EMBL/GenBank/DDBJ whole genome shotgun (WGS) entry which is preliminary data.</text>
</comment>
<name>A0A3L6MRE6_FUSOX</name>
<dbReference type="AlphaFoldDB" id="A0A3L6MRE6"/>
<organism evidence="1 2">
    <name type="scientific">Fusarium oxysporum f. sp. cepae</name>
    <dbReference type="NCBI Taxonomy" id="396571"/>
    <lineage>
        <taxon>Eukaryota</taxon>
        <taxon>Fungi</taxon>
        <taxon>Dikarya</taxon>
        <taxon>Ascomycota</taxon>
        <taxon>Pezizomycotina</taxon>
        <taxon>Sordariomycetes</taxon>
        <taxon>Hypocreomycetidae</taxon>
        <taxon>Hypocreales</taxon>
        <taxon>Nectriaceae</taxon>
        <taxon>Fusarium</taxon>
        <taxon>Fusarium oxysporum species complex</taxon>
    </lineage>
</organism>
<gene>
    <name evidence="1" type="ORF">BFJ65_g17628</name>
</gene>
<protein>
    <submittedName>
        <fullName evidence="1">Uncharacterized protein</fullName>
    </submittedName>
</protein>
<dbReference type="Proteomes" id="UP000270866">
    <property type="component" value="Unassembled WGS sequence"/>
</dbReference>
<dbReference type="EMBL" id="MRCU01000016">
    <property type="protein sequence ID" value="RKK07422.1"/>
    <property type="molecule type" value="Genomic_DNA"/>
</dbReference>
<proteinExistence type="predicted"/>
<reference evidence="1 2" key="1">
    <citation type="journal article" date="2018" name="Sci. Rep.">
        <title>Characterisation of pathogen-specific regions and novel effector candidates in Fusarium oxysporum f. sp. cepae.</title>
        <authorList>
            <person name="Armitage A.D."/>
            <person name="Taylor A."/>
            <person name="Sobczyk M.K."/>
            <person name="Baxter L."/>
            <person name="Greenfield B.P."/>
            <person name="Bates H.J."/>
            <person name="Wilson F."/>
            <person name="Jackson A.C."/>
            <person name="Ott S."/>
            <person name="Harrison R.J."/>
            <person name="Clarkson J.P."/>
        </authorList>
    </citation>
    <scope>NUCLEOTIDE SEQUENCE [LARGE SCALE GENOMIC DNA]</scope>
    <source>
        <strain evidence="1 2">FoC_Fus2</strain>
    </source>
</reference>
<accession>A0A3L6MRE6</accession>
<sequence>MVDLQKYLERACYTYACDHMPDVLEERCWDCAEAAQLSDWMEEFLSRHSNIDTEANDEELKKLFQSRLSR</sequence>
<evidence type="ECO:0000313" key="1">
    <source>
        <dbReference type="EMBL" id="RKK07422.1"/>
    </source>
</evidence>
<evidence type="ECO:0000313" key="2">
    <source>
        <dbReference type="Proteomes" id="UP000270866"/>
    </source>
</evidence>